<dbReference type="RefSeq" id="WP_163743399.1">
    <property type="nucleotide sequence ID" value="NZ_JAAGOA010000024.1"/>
</dbReference>
<comment type="caution">
    <text evidence="2">The sequence shown here is derived from an EMBL/GenBank/DDBJ whole genome shotgun (WGS) entry which is preliminary data.</text>
</comment>
<keyword evidence="1" id="KW-1133">Transmembrane helix</keyword>
<evidence type="ECO:0000256" key="1">
    <source>
        <dbReference type="SAM" id="Phobius"/>
    </source>
</evidence>
<keyword evidence="1" id="KW-0812">Transmembrane</keyword>
<dbReference type="EMBL" id="JAAGOA010000024">
    <property type="protein sequence ID" value="NEE03592.1"/>
    <property type="molecule type" value="Genomic_DNA"/>
</dbReference>
<name>A0A6L9SGN7_9ACTN</name>
<dbReference type="AlphaFoldDB" id="A0A6L9SGN7"/>
<organism evidence="2 3">
    <name type="scientific">Phytoactinopolyspora halotolerans</name>
    <dbReference type="NCBI Taxonomy" id="1981512"/>
    <lineage>
        <taxon>Bacteria</taxon>
        <taxon>Bacillati</taxon>
        <taxon>Actinomycetota</taxon>
        <taxon>Actinomycetes</taxon>
        <taxon>Jiangellales</taxon>
        <taxon>Jiangellaceae</taxon>
        <taxon>Phytoactinopolyspora</taxon>
    </lineage>
</organism>
<feature type="transmembrane region" description="Helical" evidence="1">
    <location>
        <begin position="17"/>
        <end position="36"/>
    </location>
</feature>
<dbReference type="Proteomes" id="UP000475214">
    <property type="component" value="Unassembled WGS sequence"/>
</dbReference>
<accession>A0A6L9SGN7</accession>
<keyword evidence="3" id="KW-1185">Reference proteome</keyword>
<gene>
    <name evidence="2" type="ORF">G1H10_25835</name>
</gene>
<sequence>MYAAIWRVLPGPWPIRLLLYLALVAAIVYALFMWVFPWAEEAFNINDVTVGAPGASAAAQSIVAESPYLPAWTRL</sequence>
<evidence type="ECO:0000313" key="3">
    <source>
        <dbReference type="Proteomes" id="UP000475214"/>
    </source>
</evidence>
<keyword evidence="1" id="KW-0472">Membrane</keyword>
<evidence type="ECO:0000313" key="2">
    <source>
        <dbReference type="EMBL" id="NEE03592.1"/>
    </source>
</evidence>
<proteinExistence type="predicted"/>
<protein>
    <submittedName>
        <fullName evidence="2">Uncharacterized protein</fullName>
    </submittedName>
</protein>
<reference evidence="2 3" key="1">
    <citation type="submission" date="2020-02" db="EMBL/GenBank/DDBJ databases">
        <authorList>
            <person name="Li X.-J."/>
            <person name="Han X.-M."/>
        </authorList>
    </citation>
    <scope>NUCLEOTIDE SEQUENCE [LARGE SCALE GENOMIC DNA]</scope>
    <source>
        <strain evidence="2 3">CCTCC AB 2017055</strain>
    </source>
</reference>